<dbReference type="Gene3D" id="1.20.120.450">
    <property type="entry name" value="dinb family like domain"/>
    <property type="match status" value="1"/>
</dbReference>
<dbReference type="InterPro" id="IPR017517">
    <property type="entry name" value="Maleyloyr_isom"/>
</dbReference>
<name>A0A2R8ABT7_9RHOB</name>
<organism evidence="2 3">
    <name type="scientific">Pontivivens insulae</name>
    <dbReference type="NCBI Taxonomy" id="1639689"/>
    <lineage>
        <taxon>Bacteria</taxon>
        <taxon>Pseudomonadati</taxon>
        <taxon>Pseudomonadota</taxon>
        <taxon>Alphaproteobacteria</taxon>
        <taxon>Rhodobacterales</taxon>
        <taxon>Paracoccaceae</taxon>
        <taxon>Pontivivens</taxon>
    </lineage>
</organism>
<accession>A0A2R8ABT7</accession>
<feature type="domain" description="Mycothiol-dependent maleylpyruvate isomerase metal-binding" evidence="1">
    <location>
        <begin position="9"/>
        <end position="142"/>
    </location>
</feature>
<dbReference type="AlphaFoldDB" id="A0A2R8ABT7"/>
<dbReference type="EMBL" id="OMKW01000002">
    <property type="protein sequence ID" value="SPF29545.1"/>
    <property type="molecule type" value="Genomic_DNA"/>
</dbReference>
<dbReference type="InterPro" id="IPR024344">
    <property type="entry name" value="MDMPI_metal-binding"/>
</dbReference>
<proteinExistence type="predicted"/>
<protein>
    <recommendedName>
        <fullName evidence="1">Mycothiol-dependent maleylpyruvate isomerase metal-binding domain-containing protein</fullName>
    </recommendedName>
</protein>
<dbReference type="RefSeq" id="WP_108782233.1">
    <property type="nucleotide sequence ID" value="NZ_OMKW01000002.1"/>
</dbReference>
<evidence type="ECO:0000313" key="2">
    <source>
        <dbReference type="EMBL" id="SPF29545.1"/>
    </source>
</evidence>
<dbReference type="SUPFAM" id="SSF109854">
    <property type="entry name" value="DinB/YfiT-like putative metalloenzymes"/>
    <property type="match status" value="1"/>
</dbReference>
<dbReference type="NCBIfam" id="TIGR03083">
    <property type="entry name" value="maleylpyruvate isomerase family mycothiol-dependent enzyme"/>
    <property type="match status" value="1"/>
</dbReference>
<dbReference type="GO" id="GO:0046872">
    <property type="term" value="F:metal ion binding"/>
    <property type="evidence" value="ECO:0007669"/>
    <property type="project" value="InterPro"/>
</dbReference>
<sequence>MQQAIDFLEESRALHRLIAARPVAFLDEVTQFKGWRVAEIIRHLHVWNGMADLSRRDEDAFAEQMTRLGPGIMSGQTRVTECEADPRTGRTLVAAWQARYERMGAEWGGVDPKQRLKWAGPSMSARSSISARLMETWAHGQAIWDVAGRERDAHARLWNIVILGVNTFGFSHQVQGLEIPEEMPGLRLTLKGEERVWGAPSAGSIVGSAEAFAQVVTQVRNCADVALQISGPVAERWMETAQCFAGPRNPPPAAGTRYRS</sequence>
<dbReference type="OrthoDB" id="113180at2"/>
<dbReference type="Proteomes" id="UP000244932">
    <property type="component" value="Unassembled WGS sequence"/>
</dbReference>
<dbReference type="InterPro" id="IPR034660">
    <property type="entry name" value="DinB/YfiT-like"/>
</dbReference>
<dbReference type="Pfam" id="PF11716">
    <property type="entry name" value="MDMPI_N"/>
    <property type="match status" value="1"/>
</dbReference>
<evidence type="ECO:0000313" key="3">
    <source>
        <dbReference type="Proteomes" id="UP000244932"/>
    </source>
</evidence>
<reference evidence="2 3" key="1">
    <citation type="submission" date="2018-03" db="EMBL/GenBank/DDBJ databases">
        <authorList>
            <person name="Keele B.F."/>
        </authorList>
    </citation>
    <scope>NUCLEOTIDE SEQUENCE [LARGE SCALE GENOMIC DNA]</scope>
    <source>
        <strain evidence="2 3">CeCT 8812</strain>
    </source>
</reference>
<evidence type="ECO:0000259" key="1">
    <source>
        <dbReference type="Pfam" id="PF11716"/>
    </source>
</evidence>
<gene>
    <name evidence="2" type="ORF">POI8812_01857</name>
</gene>
<keyword evidence="3" id="KW-1185">Reference proteome</keyword>